<feature type="compositionally biased region" description="Polar residues" evidence="1">
    <location>
        <begin position="159"/>
        <end position="173"/>
    </location>
</feature>
<sequence>MLLENSWSASIRRISRLYCRDSTGYTCSIWMLSSFRCSNNAIPRPGHWSLDELPTLNEFIHHVKVHGGQDWFWDQAMAWHDPRRIEFVIGKWELWYRDYSESVEEKVEIESEANYNQTLRPEMTSARPDTTVTSGASSVVDQVGECCRGCGKDKPIHETTGNLEAGSIQNQKT</sequence>
<feature type="region of interest" description="Disordered" evidence="1">
    <location>
        <begin position="118"/>
        <end position="137"/>
    </location>
</feature>
<organism evidence="2 3">
    <name type="scientific">Elsinoe batatas</name>
    <dbReference type="NCBI Taxonomy" id="2601811"/>
    <lineage>
        <taxon>Eukaryota</taxon>
        <taxon>Fungi</taxon>
        <taxon>Dikarya</taxon>
        <taxon>Ascomycota</taxon>
        <taxon>Pezizomycotina</taxon>
        <taxon>Dothideomycetes</taxon>
        <taxon>Dothideomycetidae</taxon>
        <taxon>Myriangiales</taxon>
        <taxon>Elsinoaceae</taxon>
        <taxon>Elsinoe</taxon>
    </lineage>
</organism>
<dbReference type="AlphaFoldDB" id="A0A8K0KYJ6"/>
<dbReference type="Proteomes" id="UP000809789">
    <property type="component" value="Unassembled WGS sequence"/>
</dbReference>
<comment type="caution">
    <text evidence="2">The sequence shown here is derived from an EMBL/GenBank/DDBJ whole genome shotgun (WGS) entry which is preliminary data.</text>
</comment>
<evidence type="ECO:0000256" key="1">
    <source>
        <dbReference type="SAM" id="MobiDB-lite"/>
    </source>
</evidence>
<accession>A0A8K0KYJ6</accession>
<keyword evidence="3" id="KW-1185">Reference proteome</keyword>
<name>A0A8K0KYJ6_9PEZI</name>
<proteinExistence type="predicted"/>
<dbReference type="EMBL" id="JAESVG020000007">
    <property type="protein sequence ID" value="KAG8625762.1"/>
    <property type="molecule type" value="Genomic_DNA"/>
</dbReference>
<feature type="compositionally biased region" description="Polar residues" evidence="1">
    <location>
        <begin position="127"/>
        <end position="137"/>
    </location>
</feature>
<evidence type="ECO:0000313" key="2">
    <source>
        <dbReference type="EMBL" id="KAG8625762.1"/>
    </source>
</evidence>
<feature type="region of interest" description="Disordered" evidence="1">
    <location>
        <begin position="154"/>
        <end position="173"/>
    </location>
</feature>
<protein>
    <submittedName>
        <fullName evidence="2">Uncharacterized protein</fullName>
    </submittedName>
</protein>
<evidence type="ECO:0000313" key="3">
    <source>
        <dbReference type="Proteomes" id="UP000809789"/>
    </source>
</evidence>
<gene>
    <name evidence="2" type="ORF">KVT40_006163</name>
</gene>
<reference evidence="2" key="1">
    <citation type="submission" date="2021-07" db="EMBL/GenBank/DDBJ databases">
        <title>Elsinoe batatas strain:CRI-CJ2 Genome sequencing and assembly.</title>
        <authorList>
            <person name="Huang L."/>
        </authorList>
    </citation>
    <scope>NUCLEOTIDE SEQUENCE</scope>
    <source>
        <strain evidence="2">CRI-CJ2</strain>
    </source>
</reference>